<organism evidence="1 2">
    <name type="scientific">Prunus persica</name>
    <name type="common">Peach</name>
    <name type="synonym">Amygdalus persica</name>
    <dbReference type="NCBI Taxonomy" id="3760"/>
    <lineage>
        <taxon>Eukaryota</taxon>
        <taxon>Viridiplantae</taxon>
        <taxon>Streptophyta</taxon>
        <taxon>Embryophyta</taxon>
        <taxon>Tracheophyta</taxon>
        <taxon>Spermatophyta</taxon>
        <taxon>Magnoliopsida</taxon>
        <taxon>eudicotyledons</taxon>
        <taxon>Gunneridae</taxon>
        <taxon>Pentapetalae</taxon>
        <taxon>rosids</taxon>
        <taxon>fabids</taxon>
        <taxon>Rosales</taxon>
        <taxon>Rosaceae</taxon>
        <taxon>Amygdaloideae</taxon>
        <taxon>Amygdaleae</taxon>
        <taxon>Prunus</taxon>
    </lineage>
</organism>
<protein>
    <submittedName>
        <fullName evidence="1">Uncharacterized protein</fullName>
    </submittedName>
</protein>
<proteinExistence type="predicted"/>
<evidence type="ECO:0000313" key="1">
    <source>
        <dbReference type="EMBL" id="ONI16003.1"/>
    </source>
</evidence>
<dbReference type="Proteomes" id="UP000006882">
    <property type="component" value="Chromosome G3"/>
</dbReference>
<dbReference type="GO" id="GO:0017108">
    <property type="term" value="F:5'-flap endonuclease activity"/>
    <property type="evidence" value="ECO:0000318"/>
    <property type="project" value="GO_Central"/>
</dbReference>
<keyword evidence="2" id="KW-1185">Reference proteome</keyword>
<name>A0A251PWR0_PRUPE</name>
<evidence type="ECO:0000313" key="2">
    <source>
        <dbReference type="Proteomes" id="UP000006882"/>
    </source>
</evidence>
<dbReference type="PANTHER" id="PTHR20208">
    <property type="entry name" value="STRUCTURE-SPECIFIC ENDONUCLEASE SUBUNIT SLX1"/>
    <property type="match status" value="1"/>
</dbReference>
<gene>
    <name evidence="1" type="ORF">PRUPE_3G073500</name>
</gene>
<dbReference type="GO" id="GO:0008821">
    <property type="term" value="F:crossover junction DNA endonuclease activity"/>
    <property type="evidence" value="ECO:0000318"/>
    <property type="project" value="GO_Central"/>
</dbReference>
<dbReference type="Gramene" id="ONI16003">
    <property type="protein sequence ID" value="ONI16003"/>
    <property type="gene ID" value="PRUPE_3G073500"/>
</dbReference>
<dbReference type="STRING" id="3760.A0A251PWR0"/>
<reference evidence="1 2" key="1">
    <citation type="journal article" date="2013" name="Nat. Genet.">
        <title>The high-quality draft genome of peach (Prunus persica) identifies unique patterns of genetic diversity, domestication and genome evolution.</title>
        <authorList>
            <consortium name="International Peach Genome Initiative"/>
            <person name="Verde I."/>
            <person name="Abbott A.G."/>
            <person name="Scalabrin S."/>
            <person name="Jung S."/>
            <person name="Shu S."/>
            <person name="Marroni F."/>
            <person name="Zhebentyayeva T."/>
            <person name="Dettori M.T."/>
            <person name="Grimwood J."/>
            <person name="Cattonaro F."/>
            <person name="Zuccolo A."/>
            <person name="Rossini L."/>
            <person name="Jenkins J."/>
            <person name="Vendramin E."/>
            <person name="Meisel L.A."/>
            <person name="Decroocq V."/>
            <person name="Sosinski B."/>
            <person name="Prochnik S."/>
            <person name="Mitros T."/>
            <person name="Policriti A."/>
            <person name="Cipriani G."/>
            <person name="Dondini L."/>
            <person name="Ficklin S."/>
            <person name="Goodstein D.M."/>
            <person name="Xuan P."/>
            <person name="Del Fabbro C."/>
            <person name="Aramini V."/>
            <person name="Copetti D."/>
            <person name="Gonzalez S."/>
            <person name="Horner D.S."/>
            <person name="Falchi R."/>
            <person name="Lucas S."/>
            <person name="Mica E."/>
            <person name="Maldonado J."/>
            <person name="Lazzari B."/>
            <person name="Bielenberg D."/>
            <person name="Pirona R."/>
            <person name="Miculan M."/>
            <person name="Barakat A."/>
            <person name="Testolin R."/>
            <person name="Stella A."/>
            <person name="Tartarini S."/>
            <person name="Tonutti P."/>
            <person name="Arus P."/>
            <person name="Orellana A."/>
            <person name="Wells C."/>
            <person name="Main D."/>
            <person name="Vizzotto G."/>
            <person name="Silva H."/>
            <person name="Salamini F."/>
            <person name="Schmutz J."/>
            <person name="Morgante M."/>
            <person name="Rokhsar D.S."/>
        </authorList>
    </citation>
    <scope>NUCLEOTIDE SEQUENCE [LARGE SCALE GENOMIC DNA]</scope>
    <source>
        <strain evidence="2">cv. Nemared</strain>
    </source>
</reference>
<dbReference type="GO" id="GO:0033557">
    <property type="term" value="C:Slx1-Slx4 complex"/>
    <property type="evidence" value="ECO:0000318"/>
    <property type="project" value="GO_Central"/>
</dbReference>
<sequence length="122" mass="14148">MQKKDDSSHAVELSQPPLQRPHLYLIHSEPTASYKTAKWCNSARCLEMVLCIYVYQFEWAWQHPTVSKAVRQAAASFKSLGGVVSKIKLAYTMLTLPPWQRYHLILSYYLPCELSMDEYTYA</sequence>
<dbReference type="InterPro" id="IPR050381">
    <property type="entry name" value="SLX1_endonuclease"/>
</dbReference>
<dbReference type="GO" id="GO:0000724">
    <property type="term" value="P:double-strand break repair via homologous recombination"/>
    <property type="evidence" value="ECO:0000318"/>
    <property type="project" value="GO_Central"/>
</dbReference>
<dbReference type="EMBL" id="CM007653">
    <property type="protein sequence ID" value="ONI16003.1"/>
    <property type="molecule type" value="Genomic_DNA"/>
</dbReference>
<dbReference type="AlphaFoldDB" id="A0A251PWR0"/>
<dbReference type="OrthoDB" id="24645at2759"/>
<dbReference type="eggNOG" id="KOG3005">
    <property type="taxonomic scope" value="Eukaryota"/>
</dbReference>
<dbReference type="PANTHER" id="PTHR20208:SF10">
    <property type="entry name" value="STRUCTURE-SPECIFIC ENDONUCLEASE SUBUNIT SLX1"/>
    <property type="match status" value="1"/>
</dbReference>
<accession>A0A251PWR0</accession>